<proteinExistence type="predicted"/>
<gene>
    <name evidence="3" type="ORF">FEJ81_19235</name>
</gene>
<evidence type="ECO:0000313" key="3">
    <source>
        <dbReference type="EMBL" id="QCS44470.1"/>
    </source>
</evidence>
<name>A0A4P8WLV1_9EURY</name>
<dbReference type="Pfam" id="PF19099">
    <property type="entry name" value="DUF5786"/>
    <property type="match status" value="1"/>
</dbReference>
<dbReference type="AlphaFoldDB" id="A0A4P8WLV1"/>
<sequence length="59" mass="6852">MGIGDYDQREYERHERAISEIESESDNQPNEYRGKITFDDGSSTGELLEKLRKIKSNES</sequence>
<dbReference type="InterPro" id="IPR043902">
    <property type="entry name" value="DUF5786"/>
</dbReference>
<dbReference type="EMBL" id="CP040331">
    <property type="protein sequence ID" value="QCS44470.1"/>
    <property type="molecule type" value="Genomic_DNA"/>
</dbReference>
<dbReference type="RefSeq" id="WP_138246907.1">
    <property type="nucleotide sequence ID" value="NZ_CP040331.1"/>
</dbReference>
<accession>A0A4P8WLV1</accession>
<evidence type="ECO:0000259" key="2">
    <source>
        <dbReference type="Pfam" id="PF19099"/>
    </source>
</evidence>
<evidence type="ECO:0000256" key="1">
    <source>
        <dbReference type="SAM" id="MobiDB-lite"/>
    </source>
</evidence>
<protein>
    <recommendedName>
        <fullName evidence="2">DUF5786 domain-containing protein</fullName>
    </recommendedName>
</protein>
<dbReference type="Proteomes" id="UP000302218">
    <property type="component" value="Plasmid pNVE500"/>
</dbReference>
<organism evidence="3 4">
    <name type="scientific">Natrinema versiforme</name>
    <dbReference type="NCBI Taxonomy" id="88724"/>
    <lineage>
        <taxon>Archaea</taxon>
        <taxon>Methanobacteriati</taxon>
        <taxon>Methanobacteriota</taxon>
        <taxon>Stenosarchaea group</taxon>
        <taxon>Halobacteria</taxon>
        <taxon>Halobacteriales</taxon>
        <taxon>Natrialbaceae</taxon>
        <taxon>Natrinema</taxon>
    </lineage>
</organism>
<feature type="domain" description="DUF5786" evidence="2">
    <location>
        <begin position="4"/>
        <end position="55"/>
    </location>
</feature>
<dbReference type="GeneID" id="68872997"/>
<geneLocation type="plasmid" evidence="4">
    <name>pnve500</name>
</geneLocation>
<dbReference type="KEGG" id="nvr:FEJ81_19235"/>
<reference evidence="4" key="1">
    <citation type="submission" date="2019-05" db="EMBL/GenBank/DDBJ databases">
        <title>Genome sequence and methylation pattern of the halophilic Archaeon Natrinema versiforme BOL5-4.</title>
        <authorList>
            <person name="DasSarma P."/>
            <person name="Anton B.P."/>
            <person name="DasSarma S.L."/>
            <person name="Martinez F.L."/>
            <person name="Guzman D."/>
            <person name="Roberts R.J."/>
            <person name="DasSarma S."/>
        </authorList>
    </citation>
    <scope>NUCLEOTIDE SEQUENCE [LARGE SCALE GENOMIC DNA]</scope>
    <source>
        <strain evidence="4">BOL5-4</strain>
        <plasmid evidence="4">pnve500</plasmid>
    </source>
</reference>
<feature type="region of interest" description="Disordered" evidence="1">
    <location>
        <begin position="16"/>
        <end position="42"/>
    </location>
</feature>
<keyword evidence="3" id="KW-0614">Plasmid</keyword>
<evidence type="ECO:0000313" key="4">
    <source>
        <dbReference type="Proteomes" id="UP000302218"/>
    </source>
</evidence>